<protein>
    <submittedName>
        <fullName evidence="2">Uncharacterized protein</fullName>
    </submittedName>
</protein>
<comment type="caution">
    <text evidence="2">The sequence shown here is derived from an EMBL/GenBank/DDBJ whole genome shotgun (WGS) entry which is preliminary data.</text>
</comment>
<evidence type="ECO:0000256" key="1">
    <source>
        <dbReference type="SAM" id="MobiDB-lite"/>
    </source>
</evidence>
<proteinExistence type="predicted"/>
<evidence type="ECO:0000313" key="2">
    <source>
        <dbReference type="EMBL" id="RRT52330.1"/>
    </source>
</evidence>
<feature type="compositionally biased region" description="Polar residues" evidence="1">
    <location>
        <begin position="31"/>
        <end position="40"/>
    </location>
</feature>
<gene>
    <name evidence="2" type="ORF">B296_00015879</name>
</gene>
<organism evidence="2 3">
    <name type="scientific">Ensete ventricosum</name>
    <name type="common">Abyssinian banana</name>
    <name type="synonym">Musa ensete</name>
    <dbReference type="NCBI Taxonomy" id="4639"/>
    <lineage>
        <taxon>Eukaryota</taxon>
        <taxon>Viridiplantae</taxon>
        <taxon>Streptophyta</taxon>
        <taxon>Embryophyta</taxon>
        <taxon>Tracheophyta</taxon>
        <taxon>Spermatophyta</taxon>
        <taxon>Magnoliopsida</taxon>
        <taxon>Liliopsida</taxon>
        <taxon>Zingiberales</taxon>
        <taxon>Musaceae</taxon>
        <taxon>Ensete</taxon>
    </lineage>
</organism>
<dbReference type="AlphaFoldDB" id="A0A426YKY7"/>
<name>A0A426YKY7_ENSVE</name>
<dbReference type="EMBL" id="AMZH03011723">
    <property type="protein sequence ID" value="RRT52330.1"/>
    <property type="molecule type" value="Genomic_DNA"/>
</dbReference>
<reference evidence="2 3" key="1">
    <citation type="journal article" date="2014" name="Agronomy (Basel)">
        <title>A Draft Genome Sequence for Ensete ventricosum, the Drought-Tolerant Tree Against Hunger.</title>
        <authorList>
            <person name="Harrison J."/>
            <person name="Moore K.A."/>
            <person name="Paszkiewicz K."/>
            <person name="Jones T."/>
            <person name="Grant M."/>
            <person name="Ambacheew D."/>
            <person name="Muzemil S."/>
            <person name="Studholme D.J."/>
        </authorList>
    </citation>
    <scope>NUCLEOTIDE SEQUENCE [LARGE SCALE GENOMIC DNA]</scope>
</reference>
<dbReference type="Proteomes" id="UP000287651">
    <property type="component" value="Unassembled WGS sequence"/>
</dbReference>
<feature type="region of interest" description="Disordered" evidence="1">
    <location>
        <begin position="1"/>
        <end position="68"/>
    </location>
</feature>
<accession>A0A426YKY7</accession>
<evidence type="ECO:0000313" key="3">
    <source>
        <dbReference type="Proteomes" id="UP000287651"/>
    </source>
</evidence>
<sequence length="68" mass="7841">MASPSSARRSSLHLPHQRRLSRPSRSLCPRTNSEVRTNLPYNCKDSVPLPEAEGQRRKRQKEGTKEDR</sequence>